<keyword evidence="4" id="KW-0808">Transferase</keyword>
<evidence type="ECO:0000256" key="16">
    <source>
        <dbReference type="SAM" id="MobiDB-lite"/>
    </source>
</evidence>
<dbReference type="EMBL" id="HBEU01001527">
    <property type="protein sequence ID" value="CAD8574880.1"/>
    <property type="molecule type" value="Transcribed_RNA"/>
</dbReference>
<dbReference type="GO" id="GO:0010468">
    <property type="term" value="P:regulation of gene expression"/>
    <property type="evidence" value="ECO:0007669"/>
    <property type="project" value="TreeGrafter"/>
</dbReference>
<accession>A0A7S0PHS1</accession>
<proteinExistence type="inferred from homology"/>
<evidence type="ECO:0000256" key="9">
    <source>
        <dbReference type="ARBA" id="ARBA00039612"/>
    </source>
</evidence>
<dbReference type="Pfam" id="PF00069">
    <property type="entry name" value="Pkinase"/>
    <property type="match status" value="1"/>
</dbReference>
<dbReference type="GO" id="GO:0010389">
    <property type="term" value="P:regulation of G2/M transition of mitotic cell cycle"/>
    <property type="evidence" value="ECO:0007669"/>
    <property type="project" value="TreeGrafter"/>
</dbReference>
<evidence type="ECO:0000313" key="18">
    <source>
        <dbReference type="EMBL" id="CAD8574880.1"/>
    </source>
</evidence>
<dbReference type="Gene3D" id="1.10.510.10">
    <property type="entry name" value="Transferase(Phosphotransferase) domain 1"/>
    <property type="match status" value="1"/>
</dbReference>
<dbReference type="PROSITE" id="PS00108">
    <property type="entry name" value="PROTEIN_KINASE_ST"/>
    <property type="match status" value="1"/>
</dbReference>
<dbReference type="GO" id="GO:0000082">
    <property type="term" value="P:G1/S transition of mitotic cell cycle"/>
    <property type="evidence" value="ECO:0007669"/>
    <property type="project" value="TreeGrafter"/>
</dbReference>
<evidence type="ECO:0000256" key="12">
    <source>
        <dbReference type="ARBA" id="ARBA00047811"/>
    </source>
</evidence>
<dbReference type="PANTHER" id="PTHR24056">
    <property type="entry name" value="CELL DIVISION PROTEIN KINASE"/>
    <property type="match status" value="1"/>
</dbReference>
<dbReference type="AlphaFoldDB" id="A0A7S0PHS1"/>
<evidence type="ECO:0000256" key="4">
    <source>
        <dbReference type="ARBA" id="ARBA00022679"/>
    </source>
</evidence>
<dbReference type="PROSITE" id="PS50011">
    <property type="entry name" value="PROTEIN_KINASE_DOM"/>
    <property type="match status" value="1"/>
</dbReference>
<protein>
    <recommendedName>
        <fullName evidence="9">Cyclin-dependent kinase 2 homolog</fullName>
        <ecNumber evidence="2">2.7.11.22</ecNumber>
    </recommendedName>
    <alternativeName>
        <fullName evidence="10">Cell division control protein 2 homolog</fullName>
    </alternativeName>
    <alternativeName>
        <fullName evidence="11">cdc2-related kinase 2</fullName>
    </alternativeName>
</protein>
<name>A0A7S0PHS1_9STRA</name>
<dbReference type="EC" id="2.7.11.22" evidence="2"/>
<evidence type="ECO:0000256" key="1">
    <source>
        <dbReference type="ARBA" id="ARBA00006485"/>
    </source>
</evidence>
<comment type="catalytic activity">
    <reaction evidence="12">
        <text>L-threonyl-[protein] + ATP = O-phospho-L-threonyl-[protein] + ADP + H(+)</text>
        <dbReference type="Rhea" id="RHEA:46608"/>
        <dbReference type="Rhea" id="RHEA-COMP:11060"/>
        <dbReference type="Rhea" id="RHEA-COMP:11605"/>
        <dbReference type="ChEBI" id="CHEBI:15378"/>
        <dbReference type="ChEBI" id="CHEBI:30013"/>
        <dbReference type="ChEBI" id="CHEBI:30616"/>
        <dbReference type="ChEBI" id="CHEBI:61977"/>
        <dbReference type="ChEBI" id="CHEBI:456216"/>
        <dbReference type="EC" id="2.7.11.22"/>
    </reaction>
</comment>
<evidence type="ECO:0000256" key="11">
    <source>
        <dbReference type="ARBA" id="ARBA00042858"/>
    </source>
</evidence>
<keyword evidence="3 15" id="KW-0723">Serine/threonine-protein kinase</keyword>
<comment type="similarity">
    <text evidence="1">Belongs to the protein kinase superfamily. CMGC Ser/Thr protein kinase family. CDC2/CDKX subfamily.</text>
</comment>
<comment type="subunit">
    <text evidence="8">May form a complex composed of at least the catalytic subunit CRK2 and a cyclin.</text>
</comment>
<dbReference type="InterPro" id="IPR008271">
    <property type="entry name" value="Ser/Thr_kinase_AS"/>
</dbReference>
<feature type="binding site" evidence="14">
    <location>
        <position position="72"/>
    </location>
    <ligand>
        <name>ATP</name>
        <dbReference type="ChEBI" id="CHEBI:30616"/>
    </ligand>
</feature>
<dbReference type="GO" id="GO:0005634">
    <property type="term" value="C:nucleus"/>
    <property type="evidence" value="ECO:0007669"/>
    <property type="project" value="TreeGrafter"/>
</dbReference>
<evidence type="ECO:0000256" key="3">
    <source>
        <dbReference type="ARBA" id="ARBA00022527"/>
    </source>
</evidence>
<comment type="catalytic activity">
    <reaction evidence="13">
        <text>L-seryl-[protein] + ATP = O-phospho-L-seryl-[protein] + ADP + H(+)</text>
        <dbReference type="Rhea" id="RHEA:17989"/>
        <dbReference type="Rhea" id="RHEA-COMP:9863"/>
        <dbReference type="Rhea" id="RHEA-COMP:11604"/>
        <dbReference type="ChEBI" id="CHEBI:15378"/>
        <dbReference type="ChEBI" id="CHEBI:29999"/>
        <dbReference type="ChEBI" id="CHEBI:30616"/>
        <dbReference type="ChEBI" id="CHEBI:83421"/>
        <dbReference type="ChEBI" id="CHEBI:456216"/>
        <dbReference type="EC" id="2.7.11.22"/>
    </reaction>
</comment>
<evidence type="ECO:0000256" key="2">
    <source>
        <dbReference type="ARBA" id="ARBA00012425"/>
    </source>
</evidence>
<evidence type="ECO:0000259" key="17">
    <source>
        <dbReference type="PROSITE" id="PS50011"/>
    </source>
</evidence>
<dbReference type="InterPro" id="IPR050108">
    <property type="entry name" value="CDK"/>
</dbReference>
<keyword evidence="6" id="KW-0418">Kinase</keyword>
<dbReference type="GO" id="GO:0005524">
    <property type="term" value="F:ATP binding"/>
    <property type="evidence" value="ECO:0007669"/>
    <property type="project" value="UniProtKB-UniRule"/>
</dbReference>
<dbReference type="FunFam" id="1.10.510.10:FF:000574">
    <property type="entry name" value="Cell division related protein kinase 2"/>
    <property type="match status" value="1"/>
</dbReference>
<evidence type="ECO:0000256" key="13">
    <source>
        <dbReference type="ARBA" id="ARBA00048367"/>
    </source>
</evidence>
<evidence type="ECO:0000256" key="14">
    <source>
        <dbReference type="PROSITE-ProRule" id="PRU10141"/>
    </source>
</evidence>
<feature type="domain" description="Protein kinase" evidence="17">
    <location>
        <begin position="43"/>
        <end position="338"/>
    </location>
</feature>
<dbReference type="InterPro" id="IPR017441">
    <property type="entry name" value="Protein_kinase_ATP_BS"/>
</dbReference>
<dbReference type="SUPFAM" id="SSF56112">
    <property type="entry name" value="Protein kinase-like (PK-like)"/>
    <property type="match status" value="1"/>
</dbReference>
<gene>
    <name evidence="18" type="ORF">LDAN0322_LOCUS1025</name>
</gene>
<evidence type="ECO:0000256" key="10">
    <source>
        <dbReference type="ARBA" id="ARBA00041902"/>
    </source>
</evidence>
<evidence type="ECO:0000256" key="15">
    <source>
        <dbReference type="RuleBase" id="RU000304"/>
    </source>
</evidence>
<dbReference type="SMART" id="SM00220">
    <property type="entry name" value="S_TKc"/>
    <property type="match status" value="1"/>
</dbReference>
<feature type="region of interest" description="Disordered" evidence="16">
    <location>
        <begin position="1"/>
        <end position="27"/>
    </location>
</feature>
<keyword evidence="5 14" id="KW-0547">Nucleotide-binding</keyword>
<dbReference type="PROSITE" id="PS00107">
    <property type="entry name" value="PROTEIN_KINASE_ATP"/>
    <property type="match status" value="1"/>
</dbReference>
<dbReference type="InterPro" id="IPR000719">
    <property type="entry name" value="Prot_kinase_dom"/>
</dbReference>
<organism evidence="18">
    <name type="scientific">Leptocylindrus aporus</name>
    <dbReference type="NCBI Taxonomy" id="1398097"/>
    <lineage>
        <taxon>Eukaryota</taxon>
        <taxon>Sar</taxon>
        <taxon>Stramenopiles</taxon>
        <taxon>Ochrophyta</taxon>
        <taxon>Bacillariophyta</taxon>
        <taxon>Coscinodiscophyceae</taxon>
        <taxon>Chaetocerotophycidae</taxon>
        <taxon>Leptocylindrales</taxon>
        <taxon>Leptocylindraceae</taxon>
        <taxon>Leptocylindrus</taxon>
    </lineage>
</organism>
<dbReference type="Gene3D" id="3.30.200.20">
    <property type="entry name" value="Phosphorylase Kinase, domain 1"/>
    <property type="match status" value="1"/>
</dbReference>
<dbReference type="CDD" id="cd07829">
    <property type="entry name" value="STKc_CDK_like"/>
    <property type="match status" value="1"/>
</dbReference>
<dbReference type="GO" id="GO:0004693">
    <property type="term" value="F:cyclin-dependent protein serine/threonine kinase activity"/>
    <property type="evidence" value="ECO:0007669"/>
    <property type="project" value="UniProtKB-EC"/>
</dbReference>
<dbReference type="GO" id="GO:0030332">
    <property type="term" value="F:cyclin binding"/>
    <property type="evidence" value="ECO:0007669"/>
    <property type="project" value="TreeGrafter"/>
</dbReference>
<evidence type="ECO:0000256" key="6">
    <source>
        <dbReference type="ARBA" id="ARBA00022777"/>
    </source>
</evidence>
<dbReference type="PANTHER" id="PTHR24056:SF254">
    <property type="entry name" value="CYCLIN-DEPENDENT KINASE 2"/>
    <property type="match status" value="1"/>
</dbReference>
<evidence type="ECO:0000256" key="7">
    <source>
        <dbReference type="ARBA" id="ARBA00022840"/>
    </source>
</evidence>
<dbReference type="InterPro" id="IPR011009">
    <property type="entry name" value="Kinase-like_dom_sf"/>
</dbReference>
<dbReference type="GO" id="GO:0000307">
    <property type="term" value="C:cyclin-dependent protein kinase holoenzyme complex"/>
    <property type="evidence" value="ECO:0007669"/>
    <property type="project" value="TreeGrafter"/>
</dbReference>
<evidence type="ECO:0000256" key="8">
    <source>
        <dbReference type="ARBA" id="ARBA00038543"/>
    </source>
</evidence>
<sequence length="341" mass="38217">MANAEDDPMNVEGDPPQQQQQGNAHVIPQSIEEEESENNLEGYQRTELIGQGAYGMVYRGTRLSTGDTVAIKRIPFADAVPEGGVPCNVIREISLLRELDHPNVVKLLDVIQTNPGGLYLVFEFVEHDLKAFMDQHQTPGSNERAGLPPAMVKSFLRQIFSGVAFCHTYRVLHRDLKPHNLLISQNGLQLKLADFGLARLSALPNGPYTHEVVTLWYRAPELLLGCNRYSSSVDVWSVGCIFAEMATGMPLFPGRSDIDQIFKIFQRRGTPGPDTWPGVDRLQYYNQQFPKWPEQPVSNFVSPEALGSPVAVDLLSRILVYDPERRISCRQALEHPYFSDA</sequence>
<dbReference type="GO" id="GO:0007165">
    <property type="term" value="P:signal transduction"/>
    <property type="evidence" value="ECO:0007669"/>
    <property type="project" value="TreeGrafter"/>
</dbReference>
<evidence type="ECO:0000256" key="5">
    <source>
        <dbReference type="ARBA" id="ARBA00022741"/>
    </source>
</evidence>
<keyword evidence="7 14" id="KW-0067">ATP-binding</keyword>
<reference evidence="18" key="1">
    <citation type="submission" date="2021-01" db="EMBL/GenBank/DDBJ databases">
        <authorList>
            <person name="Corre E."/>
            <person name="Pelletier E."/>
            <person name="Niang G."/>
            <person name="Scheremetjew M."/>
            <person name="Finn R."/>
            <person name="Kale V."/>
            <person name="Holt S."/>
            <person name="Cochrane G."/>
            <person name="Meng A."/>
            <person name="Brown T."/>
            <person name="Cohen L."/>
        </authorList>
    </citation>
    <scope>NUCLEOTIDE SEQUENCE</scope>
    <source>
        <strain evidence="18">B651</strain>
    </source>
</reference>
<dbReference type="GO" id="GO:0005737">
    <property type="term" value="C:cytoplasm"/>
    <property type="evidence" value="ECO:0007669"/>
    <property type="project" value="TreeGrafter"/>
</dbReference>
<dbReference type="FunFam" id="3.30.200.20:FF:000124">
    <property type="entry name" value="Cyclin-dependent kinase 4"/>
    <property type="match status" value="1"/>
</dbReference>